<dbReference type="Proteomes" id="UP000283255">
    <property type="component" value="Unassembled WGS sequence"/>
</dbReference>
<evidence type="ECO:0000256" key="3">
    <source>
        <dbReference type="ARBA" id="ARBA00023163"/>
    </source>
</evidence>
<reference evidence="6 7" key="2">
    <citation type="submission" date="2019-01" db="EMBL/GenBank/DDBJ databases">
        <title>Motilimonas pumilus sp. nov., isolated from the gut of sea cucumber (Apostichopus japonicus).</title>
        <authorList>
            <person name="Wang F.-Q."/>
            <person name="Ren L.-H."/>
            <person name="Lin Y.-W."/>
            <person name="Sun G.-H."/>
            <person name="Du Z.-J."/>
            <person name="Zhao J.-X."/>
            <person name="Liu X.-J."/>
            <person name="Liu L.-J."/>
        </authorList>
    </citation>
    <scope>NUCLEOTIDE SEQUENCE [LARGE SCALE GENOMIC DNA]</scope>
    <source>
        <strain evidence="6 7">PLHSC7-2</strain>
    </source>
</reference>
<dbReference type="PROSITE" id="PS50977">
    <property type="entry name" value="HTH_TETR_2"/>
    <property type="match status" value="1"/>
</dbReference>
<dbReference type="PRINTS" id="PR00455">
    <property type="entry name" value="HTHTETR"/>
</dbReference>
<proteinExistence type="predicted"/>
<keyword evidence="1" id="KW-0805">Transcription regulation</keyword>
<reference evidence="6 7" key="1">
    <citation type="submission" date="2018-09" db="EMBL/GenBank/DDBJ databases">
        <authorList>
            <person name="Wang F."/>
        </authorList>
    </citation>
    <scope>NUCLEOTIDE SEQUENCE [LARGE SCALE GENOMIC DNA]</scope>
    <source>
        <strain evidence="6 7">PLHSC7-2</strain>
    </source>
</reference>
<dbReference type="OrthoDB" id="116240at2"/>
<dbReference type="PANTHER" id="PTHR47506:SF1">
    <property type="entry name" value="HTH-TYPE TRANSCRIPTIONAL REGULATOR YJDC"/>
    <property type="match status" value="1"/>
</dbReference>
<dbReference type="SUPFAM" id="SSF48498">
    <property type="entry name" value="Tetracyclin repressor-like, C-terminal domain"/>
    <property type="match status" value="1"/>
</dbReference>
<feature type="DNA-binding region" description="H-T-H motif" evidence="4">
    <location>
        <begin position="25"/>
        <end position="44"/>
    </location>
</feature>
<gene>
    <name evidence="6" type="ORF">D1Z90_07175</name>
</gene>
<protein>
    <submittedName>
        <fullName evidence="6">TetR/AcrR family transcriptional regulator</fullName>
    </submittedName>
</protein>
<keyword evidence="2 4" id="KW-0238">DNA-binding</keyword>
<evidence type="ECO:0000313" key="6">
    <source>
        <dbReference type="EMBL" id="RJG48634.1"/>
    </source>
</evidence>
<dbReference type="AlphaFoldDB" id="A0A418YG63"/>
<evidence type="ECO:0000313" key="7">
    <source>
        <dbReference type="Proteomes" id="UP000283255"/>
    </source>
</evidence>
<dbReference type="EMBL" id="QZCH01000007">
    <property type="protein sequence ID" value="RJG48634.1"/>
    <property type="molecule type" value="Genomic_DNA"/>
</dbReference>
<comment type="caution">
    <text evidence="6">The sequence shown here is derived from an EMBL/GenBank/DDBJ whole genome shotgun (WGS) entry which is preliminary data.</text>
</comment>
<evidence type="ECO:0000259" key="5">
    <source>
        <dbReference type="PROSITE" id="PS50977"/>
    </source>
</evidence>
<dbReference type="Pfam" id="PF00440">
    <property type="entry name" value="TetR_N"/>
    <property type="match status" value="1"/>
</dbReference>
<evidence type="ECO:0000256" key="2">
    <source>
        <dbReference type="ARBA" id="ARBA00023125"/>
    </source>
</evidence>
<accession>A0A418YG63</accession>
<evidence type="ECO:0000256" key="1">
    <source>
        <dbReference type="ARBA" id="ARBA00023015"/>
    </source>
</evidence>
<dbReference type="SUPFAM" id="SSF46689">
    <property type="entry name" value="Homeodomain-like"/>
    <property type="match status" value="1"/>
</dbReference>
<dbReference type="InterPro" id="IPR036271">
    <property type="entry name" value="Tet_transcr_reg_TetR-rel_C_sf"/>
</dbReference>
<evidence type="ECO:0000256" key="4">
    <source>
        <dbReference type="PROSITE-ProRule" id="PRU00335"/>
    </source>
</evidence>
<name>A0A418YG63_9GAMM</name>
<dbReference type="InterPro" id="IPR001647">
    <property type="entry name" value="HTH_TetR"/>
</dbReference>
<dbReference type="GO" id="GO:0003677">
    <property type="term" value="F:DNA binding"/>
    <property type="evidence" value="ECO:0007669"/>
    <property type="project" value="UniProtKB-UniRule"/>
</dbReference>
<organism evidence="6 7">
    <name type="scientific">Motilimonas pumila</name>
    <dbReference type="NCBI Taxonomy" id="2303987"/>
    <lineage>
        <taxon>Bacteria</taxon>
        <taxon>Pseudomonadati</taxon>
        <taxon>Pseudomonadota</taxon>
        <taxon>Gammaproteobacteria</taxon>
        <taxon>Alteromonadales</taxon>
        <taxon>Alteromonadales genera incertae sedis</taxon>
        <taxon>Motilimonas</taxon>
    </lineage>
</organism>
<dbReference type="InterPro" id="IPR009057">
    <property type="entry name" value="Homeodomain-like_sf"/>
</dbReference>
<dbReference type="PANTHER" id="PTHR47506">
    <property type="entry name" value="TRANSCRIPTIONAL REGULATORY PROTEIN"/>
    <property type="match status" value="1"/>
</dbReference>
<dbReference type="Gene3D" id="1.10.357.10">
    <property type="entry name" value="Tetracycline Repressor, domain 2"/>
    <property type="match status" value="1"/>
</dbReference>
<sequence length="187" mass="21019">MNAKRQLLIDTALTLFYQHGINAIGINEVLSVSGVAKRTLYNHFESKNALVLAALQQRHEVFMLWLKQQLHGANSDHEVIARLFESLARWFNHQAPELGVFRGCFFINTSAEFTEPECKILHFCHQHKQAVRELLASYISHDNTCLLNAVCLMKEGAIVSAHLGGEGDKTCRQCIQALNVMMPSTGE</sequence>
<keyword evidence="7" id="KW-1185">Reference proteome</keyword>
<keyword evidence="3" id="KW-0804">Transcription</keyword>
<dbReference type="RefSeq" id="WP_119910075.1">
    <property type="nucleotide sequence ID" value="NZ_QZCH01000007.1"/>
</dbReference>
<feature type="domain" description="HTH tetR-type" evidence="5">
    <location>
        <begin position="2"/>
        <end position="62"/>
    </location>
</feature>